<evidence type="ECO:0000313" key="3">
    <source>
        <dbReference type="Proteomes" id="UP000051086"/>
    </source>
</evidence>
<name>A0A0P1FQ10_9RHOB</name>
<gene>
    <name evidence="1" type="ORF">TL5118_00979</name>
    <name evidence="2" type="ORF">TL5120_00027</name>
</gene>
<reference evidence="2 4" key="2">
    <citation type="submission" date="2015-09" db="EMBL/GenBank/DDBJ databases">
        <authorList>
            <consortium name="Swine Surveillance"/>
        </authorList>
    </citation>
    <scope>NUCLEOTIDE SEQUENCE [LARGE SCALE GENOMIC DNA]</scope>
    <source>
        <strain evidence="2 4">5120</strain>
    </source>
</reference>
<dbReference type="EMBL" id="CYSC01000003">
    <property type="protein sequence ID" value="CUH70254.1"/>
    <property type="molecule type" value="Genomic_DNA"/>
</dbReference>
<protein>
    <submittedName>
        <fullName evidence="2">Uncharacterized protein</fullName>
    </submittedName>
</protein>
<dbReference type="AlphaFoldDB" id="A0A0P1FQ10"/>
<sequence length="85" mass="8935">MLDCLEADIGASAAFGKVDSSLPFAATGSNGCCQSKADMTNLHFGRRKDLRCGSRQGLLYGQSSHPSSIDEHALLGKVQAPYAFG</sequence>
<evidence type="ECO:0000313" key="1">
    <source>
        <dbReference type="EMBL" id="CUH64686.1"/>
    </source>
</evidence>
<proteinExistence type="predicted"/>
<accession>A0A0P1FQ10</accession>
<keyword evidence="3" id="KW-1185">Reference proteome</keyword>
<organism evidence="2 4">
    <name type="scientific">Thalassovita autumnalis</name>
    <dbReference type="NCBI Taxonomy" id="2072972"/>
    <lineage>
        <taxon>Bacteria</taxon>
        <taxon>Pseudomonadati</taxon>
        <taxon>Pseudomonadota</taxon>
        <taxon>Alphaproteobacteria</taxon>
        <taxon>Rhodobacterales</taxon>
        <taxon>Roseobacteraceae</taxon>
        <taxon>Thalassovita</taxon>
    </lineage>
</organism>
<reference evidence="1 3" key="1">
    <citation type="submission" date="2015-09" db="EMBL/GenBank/DDBJ databases">
        <authorList>
            <person name="Rodrigo-Torres L."/>
            <person name="Arahal D.R."/>
        </authorList>
    </citation>
    <scope>NUCLEOTIDE SEQUENCE [LARGE SCALE GENOMIC DNA]</scope>
    <source>
        <strain evidence="1 3">CECT 5118</strain>
    </source>
</reference>
<dbReference type="Proteomes" id="UP000051887">
    <property type="component" value="Unassembled WGS sequence"/>
</dbReference>
<dbReference type="Proteomes" id="UP000051086">
    <property type="component" value="Unassembled WGS sequence"/>
</dbReference>
<evidence type="ECO:0000313" key="2">
    <source>
        <dbReference type="EMBL" id="CUH70254.1"/>
    </source>
</evidence>
<evidence type="ECO:0000313" key="4">
    <source>
        <dbReference type="Proteomes" id="UP000051887"/>
    </source>
</evidence>
<dbReference type="EMBL" id="CYSB01000016">
    <property type="protein sequence ID" value="CUH64686.1"/>
    <property type="molecule type" value="Genomic_DNA"/>
</dbReference>